<sequence length="230" mass="24545">MDFSDENYEPKSTPKLSLTKLPTRNRVPLASLTPPPHAAASVPFQWEEAPGKPLSSTAGDIPPPAACRSLDLPPRLQAAADLSDDFSRSSMSSFSSFRSLDEAIVVRIMRRESKEGSASFSPPLTPAGGEHQPGLKDESRSATAGAIGKGNLDFSFSFSLRDGSCNGGAKKVARGGRRSRSSLLTSSHTSSRLLHAGLPPSSSFFPSLCPHPFFFFVRSLLPTRLCCAPP</sequence>
<dbReference type="PANTHER" id="PTHR34371:SF6">
    <property type="entry name" value="MEMBRANE-ASSOCIATED KINASE REGULATOR 6"/>
    <property type="match status" value="1"/>
</dbReference>
<dbReference type="OrthoDB" id="1934555at2759"/>
<dbReference type="Proteomes" id="UP000595140">
    <property type="component" value="Unassembled WGS sequence"/>
</dbReference>
<proteinExistence type="predicted"/>
<gene>
    <name evidence="2" type="ORF">CCAM_LOCUS14415</name>
</gene>
<dbReference type="AlphaFoldDB" id="A0A484L8F6"/>
<evidence type="ECO:0000313" key="2">
    <source>
        <dbReference type="EMBL" id="VFQ72639.1"/>
    </source>
</evidence>
<keyword evidence="3" id="KW-1185">Reference proteome</keyword>
<evidence type="ECO:0000256" key="1">
    <source>
        <dbReference type="SAM" id="MobiDB-lite"/>
    </source>
</evidence>
<feature type="region of interest" description="Disordered" evidence="1">
    <location>
        <begin position="115"/>
        <end position="142"/>
    </location>
</feature>
<feature type="region of interest" description="Disordered" evidence="1">
    <location>
        <begin position="1"/>
        <end position="66"/>
    </location>
</feature>
<accession>A0A484L8F6</accession>
<evidence type="ECO:0000313" key="3">
    <source>
        <dbReference type="Proteomes" id="UP000595140"/>
    </source>
</evidence>
<dbReference type="EMBL" id="OOIL02001116">
    <property type="protein sequence ID" value="VFQ72639.1"/>
    <property type="molecule type" value="Genomic_DNA"/>
</dbReference>
<organism evidence="2 3">
    <name type="scientific">Cuscuta campestris</name>
    <dbReference type="NCBI Taxonomy" id="132261"/>
    <lineage>
        <taxon>Eukaryota</taxon>
        <taxon>Viridiplantae</taxon>
        <taxon>Streptophyta</taxon>
        <taxon>Embryophyta</taxon>
        <taxon>Tracheophyta</taxon>
        <taxon>Spermatophyta</taxon>
        <taxon>Magnoliopsida</taxon>
        <taxon>eudicotyledons</taxon>
        <taxon>Gunneridae</taxon>
        <taxon>Pentapetalae</taxon>
        <taxon>asterids</taxon>
        <taxon>lamiids</taxon>
        <taxon>Solanales</taxon>
        <taxon>Convolvulaceae</taxon>
        <taxon>Cuscuteae</taxon>
        <taxon>Cuscuta</taxon>
        <taxon>Cuscuta subgen. Grammica</taxon>
        <taxon>Cuscuta sect. Cleistogrammica</taxon>
    </lineage>
</organism>
<protein>
    <submittedName>
        <fullName evidence="2">Uncharacterized protein</fullName>
    </submittedName>
</protein>
<name>A0A484L8F6_9ASTE</name>
<dbReference type="PANTHER" id="PTHR34371">
    <property type="entry name" value="OS01G0551000 PROTEIN"/>
    <property type="match status" value="1"/>
</dbReference>
<reference evidence="2 3" key="1">
    <citation type="submission" date="2018-04" db="EMBL/GenBank/DDBJ databases">
        <authorList>
            <person name="Vogel A."/>
        </authorList>
    </citation>
    <scope>NUCLEOTIDE SEQUENCE [LARGE SCALE GENOMIC DNA]</scope>
</reference>